<evidence type="ECO:0000256" key="1">
    <source>
        <dbReference type="SAM" id="MobiDB-lite"/>
    </source>
</evidence>
<evidence type="ECO:0000313" key="4">
    <source>
        <dbReference type="Proteomes" id="UP001529369"/>
    </source>
</evidence>
<feature type="chain" id="PRO_5045054906" evidence="2">
    <location>
        <begin position="24"/>
        <end position="75"/>
    </location>
</feature>
<name>A0ABT8A9N0_9PROT</name>
<evidence type="ECO:0000313" key="3">
    <source>
        <dbReference type="EMBL" id="MDN3566522.1"/>
    </source>
</evidence>
<accession>A0ABT8A9N0</accession>
<protein>
    <submittedName>
        <fullName evidence="3">Uncharacterized protein</fullName>
    </submittedName>
</protein>
<keyword evidence="4" id="KW-1185">Reference proteome</keyword>
<gene>
    <name evidence="3" type="ORF">QWZ14_19290</name>
</gene>
<dbReference type="RefSeq" id="WP_290318449.1">
    <property type="nucleotide sequence ID" value="NZ_JAUFPN010000178.1"/>
</dbReference>
<dbReference type="EMBL" id="JAUFPN010000178">
    <property type="protein sequence ID" value="MDN3566522.1"/>
    <property type="molecule type" value="Genomic_DNA"/>
</dbReference>
<evidence type="ECO:0000256" key="2">
    <source>
        <dbReference type="SAM" id="SignalP"/>
    </source>
</evidence>
<feature type="signal peptide" evidence="2">
    <location>
        <begin position="1"/>
        <end position="23"/>
    </location>
</feature>
<comment type="caution">
    <text evidence="3">The sequence shown here is derived from an EMBL/GenBank/DDBJ whole genome shotgun (WGS) entry which is preliminary data.</text>
</comment>
<organism evidence="3 4">
    <name type="scientific">Paeniroseomonas aquatica</name>
    <dbReference type="NCBI Taxonomy" id="373043"/>
    <lineage>
        <taxon>Bacteria</taxon>
        <taxon>Pseudomonadati</taxon>
        <taxon>Pseudomonadota</taxon>
        <taxon>Alphaproteobacteria</taxon>
        <taxon>Acetobacterales</taxon>
        <taxon>Acetobacteraceae</taxon>
        <taxon>Paeniroseomonas</taxon>
    </lineage>
</organism>
<keyword evidence="2" id="KW-0732">Signal</keyword>
<reference evidence="4" key="1">
    <citation type="journal article" date="2019" name="Int. J. Syst. Evol. Microbiol.">
        <title>The Global Catalogue of Microorganisms (GCM) 10K type strain sequencing project: providing services to taxonomists for standard genome sequencing and annotation.</title>
        <authorList>
            <consortium name="The Broad Institute Genomics Platform"/>
            <consortium name="The Broad Institute Genome Sequencing Center for Infectious Disease"/>
            <person name="Wu L."/>
            <person name="Ma J."/>
        </authorList>
    </citation>
    <scope>NUCLEOTIDE SEQUENCE [LARGE SCALE GENOMIC DNA]</scope>
    <source>
        <strain evidence="4">CECT 7131</strain>
    </source>
</reference>
<feature type="region of interest" description="Disordered" evidence="1">
    <location>
        <begin position="47"/>
        <end position="75"/>
    </location>
</feature>
<dbReference type="Proteomes" id="UP001529369">
    <property type="component" value="Unassembled WGS sequence"/>
</dbReference>
<sequence length="75" mass="7379">MFMRAATTATAAAGMAAAGLAFAAGLGTGAALVGGACLARRMMKQRNSWKDDHESVSATDTLAGDIGPIAGANPI</sequence>
<proteinExistence type="predicted"/>